<dbReference type="OrthoDB" id="3946545at2759"/>
<dbReference type="EMBL" id="WJXW01000009">
    <property type="protein sequence ID" value="KAF9733294.1"/>
    <property type="molecule type" value="Genomic_DNA"/>
</dbReference>
<sequence length="109" mass="12056">MQLLASCYTLLPASSADNLPLGQQRMDDTLSSRLRLHTLHRLSPAAGHHARINTETSSWPGLYTGMSKEDELAESVSRRRQRAVDVSSDECARSMQDSIANEEADRASQ</sequence>
<accession>A0A9P6GFM1</accession>
<keyword evidence="3" id="KW-1185">Reference proteome</keyword>
<organism evidence="2 3">
    <name type="scientific">Paraphaeosphaeria minitans</name>
    <dbReference type="NCBI Taxonomy" id="565426"/>
    <lineage>
        <taxon>Eukaryota</taxon>
        <taxon>Fungi</taxon>
        <taxon>Dikarya</taxon>
        <taxon>Ascomycota</taxon>
        <taxon>Pezizomycotina</taxon>
        <taxon>Dothideomycetes</taxon>
        <taxon>Pleosporomycetidae</taxon>
        <taxon>Pleosporales</taxon>
        <taxon>Massarineae</taxon>
        <taxon>Didymosphaeriaceae</taxon>
        <taxon>Paraphaeosphaeria</taxon>
    </lineage>
</organism>
<comment type="caution">
    <text evidence="2">The sequence shown here is derived from an EMBL/GenBank/DDBJ whole genome shotgun (WGS) entry which is preliminary data.</text>
</comment>
<feature type="region of interest" description="Disordered" evidence="1">
    <location>
        <begin position="73"/>
        <end position="109"/>
    </location>
</feature>
<proteinExistence type="predicted"/>
<dbReference type="AlphaFoldDB" id="A0A9P6GFM1"/>
<protein>
    <submittedName>
        <fullName evidence="2">Uncharacterized protein</fullName>
    </submittedName>
</protein>
<evidence type="ECO:0000313" key="3">
    <source>
        <dbReference type="Proteomes" id="UP000756921"/>
    </source>
</evidence>
<reference evidence="2" key="1">
    <citation type="journal article" date="2020" name="Mol. Plant Microbe Interact.">
        <title>Genome Sequence of the Biocontrol Agent Coniothyrium minitans strain Conio (IMI 134523).</title>
        <authorList>
            <person name="Patel D."/>
            <person name="Shittu T.A."/>
            <person name="Baroncelli R."/>
            <person name="Muthumeenakshi S."/>
            <person name="Osborne T.H."/>
            <person name="Janganan T.K."/>
            <person name="Sreenivasaprasad S."/>
        </authorList>
    </citation>
    <scope>NUCLEOTIDE SEQUENCE</scope>
    <source>
        <strain evidence="2">Conio</strain>
    </source>
</reference>
<name>A0A9P6GFM1_9PLEO</name>
<dbReference type="Proteomes" id="UP000756921">
    <property type="component" value="Unassembled WGS sequence"/>
</dbReference>
<gene>
    <name evidence="2" type="ORF">PMIN01_08977</name>
</gene>
<evidence type="ECO:0000313" key="2">
    <source>
        <dbReference type="EMBL" id="KAF9733294.1"/>
    </source>
</evidence>
<evidence type="ECO:0000256" key="1">
    <source>
        <dbReference type="SAM" id="MobiDB-lite"/>
    </source>
</evidence>